<dbReference type="Pfam" id="PF10671">
    <property type="entry name" value="TcpQ"/>
    <property type="match status" value="1"/>
</dbReference>
<proteinExistence type="predicted"/>
<dbReference type="EMBL" id="CABR01000128">
    <property type="protein sequence ID" value="CBI11217.1"/>
    <property type="molecule type" value="Genomic_DNA"/>
</dbReference>
<name>E6QVE4_9ZZZZ</name>
<dbReference type="AlphaFoldDB" id="E6QVE4"/>
<evidence type="ECO:0000259" key="1">
    <source>
        <dbReference type="Pfam" id="PF10671"/>
    </source>
</evidence>
<sequence length="141" mass="15174">MSNDNVPGIFDPAAGVAVQSMPSTTALLPVASSRNNEEPPVIDVDTQKMVFRLKKSGFQSEWVLTAGDTIKKDLSVWAAKAGWNIVWNVSKDWVVPSNSVFSGEFQNAVEQVIKTLASNGALVHAQLYLANKTMVVTGAPE</sequence>
<protein>
    <recommendedName>
        <fullName evidence="1">Toxin co-regulated pilus biosynthesis protein Q C-terminal domain-containing protein</fullName>
    </recommendedName>
</protein>
<accession>E6QVE4</accession>
<dbReference type="InterPro" id="IPR018927">
    <property type="entry name" value="Pilus_synth_Q_C"/>
</dbReference>
<organism evidence="2">
    <name type="scientific">mine drainage metagenome</name>
    <dbReference type="NCBI Taxonomy" id="410659"/>
    <lineage>
        <taxon>unclassified sequences</taxon>
        <taxon>metagenomes</taxon>
        <taxon>ecological metagenomes</taxon>
    </lineage>
</organism>
<reference evidence="2" key="1">
    <citation type="submission" date="2009-10" db="EMBL/GenBank/DDBJ databases">
        <title>Diversity of trophic interactions inside an arsenic-rich microbial ecosystem.</title>
        <authorList>
            <person name="Bertin P.N."/>
            <person name="Heinrich-Salmeron A."/>
            <person name="Pelletier E."/>
            <person name="Goulhen-Chollet F."/>
            <person name="Arsene-Ploetze F."/>
            <person name="Gallien S."/>
            <person name="Calteau A."/>
            <person name="Vallenet D."/>
            <person name="Casiot C."/>
            <person name="Chane-Woon-Ming B."/>
            <person name="Giloteaux L."/>
            <person name="Barakat M."/>
            <person name="Bonnefoy V."/>
            <person name="Bruneel O."/>
            <person name="Chandler M."/>
            <person name="Cleiss J."/>
            <person name="Duran R."/>
            <person name="Elbaz-Poulichet F."/>
            <person name="Fonknechten N."/>
            <person name="Lauga B."/>
            <person name="Mornico D."/>
            <person name="Ortet P."/>
            <person name="Schaeffer C."/>
            <person name="Siguier P."/>
            <person name="Alexander Thil Smith A."/>
            <person name="Van Dorsselaer A."/>
            <person name="Weissenbach J."/>
            <person name="Medigue C."/>
            <person name="Le Paslier D."/>
        </authorList>
    </citation>
    <scope>NUCLEOTIDE SEQUENCE</scope>
</reference>
<evidence type="ECO:0000313" key="2">
    <source>
        <dbReference type="EMBL" id="CBI11217.1"/>
    </source>
</evidence>
<feature type="domain" description="Toxin co-regulated pilus biosynthesis protein Q C-terminal" evidence="1">
    <location>
        <begin position="61"/>
        <end position="137"/>
    </location>
</feature>
<gene>
    <name evidence="2" type="ORF">CARN7_2030</name>
</gene>
<dbReference type="Gene3D" id="3.55.50.70">
    <property type="match status" value="1"/>
</dbReference>
<comment type="caution">
    <text evidence="2">The sequence shown here is derived from an EMBL/GenBank/DDBJ whole genome shotgun (WGS) entry which is preliminary data.</text>
</comment>